<dbReference type="AlphaFoldDB" id="A0A388KSM1"/>
<protein>
    <submittedName>
        <fullName evidence="2">Uncharacterized protein</fullName>
    </submittedName>
</protein>
<evidence type="ECO:0000313" key="3">
    <source>
        <dbReference type="Proteomes" id="UP000265515"/>
    </source>
</evidence>
<sequence>MELLIIQAWGIEVEGDLLGFVFGAVEPGHRQTIVWELTIPLAQLVGDLPLDIISQCDESPVPHVLPRRLTSYLQWSACLEDRTGGGSYPSRAEYLNPRGIIDVLFFSSRTAVEERAVAEEAEVEDESEEEISEEAGSYNEYNKEELGEGEEEEEEEDQEESEWEALGEEADRAEPQEEDPEAERRREEIAVRKQPLEFVNGVELPISNDPTKDPEPPKNDDGDPTAETSSAPACRRWSRSRSPSTCRCGASGFIPDHYPIVPLITSPSAKLPSQSLSPTTPSLLTPSATSMPTASLSRYTRTLSDKIPLQGYFAMSLHSSRWWRQPP</sequence>
<dbReference type="Proteomes" id="UP000265515">
    <property type="component" value="Unassembled WGS sequence"/>
</dbReference>
<evidence type="ECO:0000313" key="2">
    <source>
        <dbReference type="EMBL" id="GBG72998.1"/>
    </source>
</evidence>
<comment type="caution">
    <text evidence="2">The sequence shown here is derived from an EMBL/GenBank/DDBJ whole genome shotgun (WGS) entry which is preliminary data.</text>
</comment>
<feature type="region of interest" description="Disordered" evidence="1">
    <location>
        <begin position="267"/>
        <end position="293"/>
    </location>
</feature>
<feature type="compositionally biased region" description="Basic and acidic residues" evidence="1">
    <location>
        <begin position="210"/>
        <end position="221"/>
    </location>
</feature>
<dbReference type="Gramene" id="GBG72998">
    <property type="protein sequence ID" value="GBG72998"/>
    <property type="gene ID" value="CBR_g12717"/>
</dbReference>
<reference evidence="2 3" key="1">
    <citation type="journal article" date="2018" name="Cell">
        <title>The Chara Genome: Secondary Complexity and Implications for Plant Terrestrialization.</title>
        <authorList>
            <person name="Nishiyama T."/>
            <person name="Sakayama H."/>
            <person name="Vries J.D."/>
            <person name="Buschmann H."/>
            <person name="Saint-Marcoux D."/>
            <person name="Ullrich K.K."/>
            <person name="Haas F.B."/>
            <person name="Vanderstraeten L."/>
            <person name="Becker D."/>
            <person name="Lang D."/>
            <person name="Vosolsobe S."/>
            <person name="Rombauts S."/>
            <person name="Wilhelmsson P.K.I."/>
            <person name="Janitza P."/>
            <person name="Kern R."/>
            <person name="Heyl A."/>
            <person name="Rumpler F."/>
            <person name="Villalobos L.I.A.C."/>
            <person name="Clay J.M."/>
            <person name="Skokan R."/>
            <person name="Toyoda A."/>
            <person name="Suzuki Y."/>
            <person name="Kagoshima H."/>
            <person name="Schijlen E."/>
            <person name="Tajeshwar N."/>
            <person name="Catarino B."/>
            <person name="Hetherington A.J."/>
            <person name="Saltykova A."/>
            <person name="Bonnot C."/>
            <person name="Breuninger H."/>
            <person name="Symeonidi A."/>
            <person name="Radhakrishnan G.V."/>
            <person name="Van Nieuwerburgh F."/>
            <person name="Deforce D."/>
            <person name="Chang C."/>
            <person name="Karol K.G."/>
            <person name="Hedrich R."/>
            <person name="Ulvskov P."/>
            <person name="Glockner G."/>
            <person name="Delwiche C.F."/>
            <person name="Petrasek J."/>
            <person name="Van de Peer Y."/>
            <person name="Friml J."/>
            <person name="Beilby M."/>
            <person name="Dolan L."/>
            <person name="Kohara Y."/>
            <person name="Sugano S."/>
            <person name="Fujiyama A."/>
            <person name="Delaux P.-M."/>
            <person name="Quint M."/>
            <person name="TheiBen G."/>
            <person name="Hagemann M."/>
            <person name="Harholt J."/>
            <person name="Dunand C."/>
            <person name="Zachgo S."/>
            <person name="Langdale J."/>
            <person name="Maumus F."/>
            <person name="Straeten D.V.D."/>
            <person name="Gould S.B."/>
            <person name="Rensing S.A."/>
        </authorList>
    </citation>
    <scope>NUCLEOTIDE SEQUENCE [LARGE SCALE GENOMIC DNA]</scope>
    <source>
        <strain evidence="2 3">S276</strain>
    </source>
</reference>
<proteinExistence type="predicted"/>
<dbReference type="EMBL" id="BFEA01000175">
    <property type="protein sequence ID" value="GBG72998.1"/>
    <property type="molecule type" value="Genomic_DNA"/>
</dbReference>
<feature type="region of interest" description="Disordered" evidence="1">
    <location>
        <begin position="117"/>
        <end position="244"/>
    </location>
</feature>
<feature type="compositionally biased region" description="Basic and acidic residues" evidence="1">
    <location>
        <begin position="182"/>
        <end position="195"/>
    </location>
</feature>
<accession>A0A388KSM1</accession>
<gene>
    <name evidence="2" type="ORF">CBR_g12717</name>
</gene>
<evidence type="ECO:0000256" key="1">
    <source>
        <dbReference type="SAM" id="MobiDB-lite"/>
    </source>
</evidence>
<name>A0A388KSM1_CHABU</name>
<organism evidence="2 3">
    <name type="scientific">Chara braunii</name>
    <name type="common">Braun's stonewort</name>
    <dbReference type="NCBI Taxonomy" id="69332"/>
    <lineage>
        <taxon>Eukaryota</taxon>
        <taxon>Viridiplantae</taxon>
        <taxon>Streptophyta</taxon>
        <taxon>Charophyceae</taxon>
        <taxon>Charales</taxon>
        <taxon>Characeae</taxon>
        <taxon>Chara</taxon>
    </lineage>
</organism>
<feature type="compositionally biased region" description="Acidic residues" evidence="1">
    <location>
        <begin position="119"/>
        <end position="133"/>
    </location>
</feature>
<feature type="compositionally biased region" description="Low complexity" evidence="1">
    <location>
        <begin position="271"/>
        <end position="293"/>
    </location>
</feature>
<keyword evidence="3" id="KW-1185">Reference proteome</keyword>
<feature type="compositionally biased region" description="Acidic residues" evidence="1">
    <location>
        <begin position="147"/>
        <end position="168"/>
    </location>
</feature>